<evidence type="ECO:0000256" key="1">
    <source>
        <dbReference type="SAM" id="Phobius"/>
    </source>
</evidence>
<comment type="caution">
    <text evidence="2">The sequence shown here is derived from an EMBL/GenBank/DDBJ whole genome shotgun (WGS) entry which is preliminary data.</text>
</comment>
<protein>
    <recommendedName>
        <fullName evidence="4">DUF2746 domain-containing protein</fullName>
    </recommendedName>
</protein>
<keyword evidence="3" id="KW-1185">Reference proteome</keyword>
<reference evidence="2 3" key="1">
    <citation type="journal article" date="2019" name="Int. J. Syst. Evol. Microbiol.">
        <title>The Global Catalogue of Microorganisms (GCM) 10K type strain sequencing project: providing services to taxonomists for standard genome sequencing and annotation.</title>
        <authorList>
            <consortium name="The Broad Institute Genomics Platform"/>
            <consortium name="The Broad Institute Genome Sequencing Center for Infectious Disease"/>
            <person name="Wu L."/>
            <person name="Ma J."/>
        </authorList>
    </citation>
    <scope>NUCLEOTIDE SEQUENCE [LARGE SCALE GENOMIC DNA]</scope>
    <source>
        <strain evidence="2 3">JCM 13850</strain>
    </source>
</reference>
<dbReference type="EMBL" id="BAAAMR010000047">
    <property type="protein sequence ID" value="GAA2147816.1"/>
    <property type="molecule type" value="Genomic_DNA"/>
</dbReference>
<dbReference type="Proteomes" id="UP001501020">
    <property type="component" value="Unassembled WGS sequence"/>
</dbReference>
<evidence type="ECO:0008006" key="4">
    <source>
        <dbReference type="Google" id="ProtNLM"/>
    </source>
</evidence>
<dbReference type="RefSeq" id="WP_344271709.1">
    <property type="nucleotide sequence ID" value="NZ_BAAAMR010000047.1"/>
</dbReference>
<accession>A0ABN2ZUF8</accession>
<organism evidence="2 3">
    <name type="scientific">Actinomadura napierensis</name>
    <dbReference type="NCBI Taxonomy" id="267854"/>
    <lineage>
        <taxon>Bacteria</taxon>
        <taxon>Bacillati</taxon>
        <taxon>Actinomycetota</taxon>
        <taxon>Actinomycetes</taxon>
        <taxon>Streptosporangiales</taxon>
        <taxon>Thermomonosporaceae</taxon>
        <taxon>Actinomadura</taxon>
    </lineage>
</organism>
<sequence length="90" mass="10128">MGDSWILEDVVSVVGVFVLLTTVITVGIRQYAGVRRARAEADRDQDHRRLAETALLLQENTELQLREIAVQLADIGARVESLERILKEVE</sequence>
<keyword evidence="1" id="KW-0812">Transmembrane</keyword>
<name>A0ABN2ZUF8_9ACTN</name>
<proteinExistence type="predicted"/>
<keyword evidence="1" id="KW-0472">Membrane</keyword>
<keyword evidence="1" id="KW-1133">Transmembrane helix</keyword>
<gene>
    <name evidence="2" type="ORF">GCM10009727_50270</name>
</gene>
<evidence type="ECO:0000313" key="2">
    <source>
        <dbReference type="EMBL" id="GAA2147816.1"/>
    </source>
</evidence>
<evidence type="ECO:0000313" key="3">
    <source>
        <dbReference type="Proteomes" id="UP001501020"/>
    </source>
</evidence>
<feature type="transmembrane region" description="Helical" evidence="1">
    <location>
        <begin position="6"/>
        <end position="28"/>
    </location>
</feature>